<protein>
    <submittedName>
        <fullName evidence="1">Uncharacterized protein</fullName>
    </submittedName>
</protein>
<evidence type="ECO:0000313" key="1">
    <source>
        <dbReference type="EMBL" id="JAD16943.1"/>
    </source>
</evidence>
<organism evidence="1">
    <name type="scientific">Arundo donax</name>
    <name type="common">Giant reed</name>
    <name type="synonym">Donax arundinaceus</name>
    <dbReference type="NCBI Taxonomy" id="35708"/>
    <lineage>
        <taxon>Eukaryota</taxon>
        <taxon>Viridiplantae</taxon>
        <taxon>Streptophyta</taxon>
        <taxon>Embryophyta</taxon>
        <taxon>Tracheophyta</taxon>
        <taxon>Spermatophyta</taxon>
        <taxon>Magnoliopsida</taxon>
        <taxon>Liliopsida</taxon>
        <taxon>Poales</taxon>
        <taxon>Poaceae</taxon>
        <taxon>PACMAD clade</taxon>
        <taxon>Arundinoideae</taxon>
        <taxon>Arundineae</taxon>
        <taxon>Arundo</taxon>
    </lineage>
</organism>
<accession>A0A0A9KJY6</accession>
<dbReference type="EMBL" id="GBRH01280952">
    <property type="protein sequence ID" value="JAD16943.1"/>
    <property type="molecule type" value="Transcribed_RNA"/>
</dbReference>
<sequence>MVNSRELQVTKTSTTYNKMSARNKFRGRRLHETYPSAMTALFAGQLGVEAAQADCKGLES</sequence>
<reference evidence="1" key="1">
    <citation type="submission" date="2014-09" db="EMBL/GenBank/DDBJ databases">
        <authorList>
            <person name="Magalhaes I.L.F."/>
            <person name="Oliveira U."/>
            <person name="Santos F.R."/>
            <person name="Vidigal T.H.D.A."/>
            <person name="Brescovit A.D."/>
            <person name="Santos A.J."/>
        </authorList>
    </citation>
    <scope>NUCLEOTIDE SEQUENCE</scope>
    <source>
        <tissue evidence="1">Shoot tissue taken approximately 20 cm above the soil surface</tissue>
    </source>
</reference>
<name>A0A0A9KJY6_ARUDO</name>
<proteinExistence type="predicted"/>
<reference evidence="1" key="2">
    <citation type="journal article" date="2015" name="Data Brief">
        <title>Shoot transcriptome of the giant reed, Arundo donax.</title>
        <authorList>
            <person name="Barrero R.A."/>
            <person name="Guerrero F.D."/>
            <person name="Moolhuijzen P."/>
            <person name="Goolsby J.A."/>
            <person name="Tidwell J."/>
            <person name="Bellgard S.E."/>
            <person name="Bellgard M.I."/>
        </authorList>
    </citation>
    <scope>NUCLEOTIDE SEQUENCE</scope>
    <source>
        <tissue evidence="1">Shoot tissue taken approximately 20 cm above the soil surface</tissue>
    </source>
</reference>
<dbReference type="AlphaFoldDB" id="A0A0A9KJY6"/>